<keyword evidence="1" id="KW-0472">Membrane</keyword>
<keyword evidence="3" id="KW-1185">Reference proteome</keyword>
<dbReference type="RefSeq" id="WP_289365554.1">
    <property type="nucleotide sequence ID" value="NZ_JAUCBP010000007.1"/>
</dbReference>
<keyword evidence="1" id="KW-0812">Transmembrane</keyword>
<accession>A0ABT7SYA4</accession>
<feature type="transmembrane region" description="Helical" evidence="1">
    <location>
        <begin position="6"/>
        <end position="24"/>
    </location>
</feature>
<evidence type="ECO:0000313" key="3">
    <source>
        <dbReference type="Proteomes" id="UP001234343"/>
    </source>
</evidence>
<dbReference type="Pfam" id="PF11446">
    <property type="entry name" value="DUF2897"/>
    <property type="match status" value="1"/>
</dbReference>
<evidence type="ECO:0000313" key="2">
    <source>
        <dbReference type="EMBL" id="MDM7861168.1"/>
    </source>
</evidence>
<protein>
    <submittedName>
        <fullName evidence="2">DUF2897 family protein</fullName>
    </submittedName>
</protein>
<name>A0ABT7SYA4_9ALTE</name>
<organism evidence="2 3">
    <name type="scientific">Alteromonas arenosi</name>
    <dbReference type="NCBI Taxonomy" id="3055817"/>
    <lineage>
        <taxon>Bacteria</taxon>
        <taxon>Pseudomonadati</taxon>
        <taxon>Pseudomonadota</taxon>
        <taxon>Gammaproteobacteria</taxon>
        <taxon>Alteromonadales</taxon>
        <taxon>Alteromonadaceae</taxon>
        <taxon>Alteromonas/Salinimonas group</taxon>
        <taxon>Alteromonas</taxon>
    </lineage>
</organism>
<dbReference type="Proteomes" id="UP001234343">
    <property type="component" value="Unassembled WGS sequence"/>
</dbReference>
<keyword evidence="1" id="KW-1133">Transmembrane helix</keyword>
<dbReference type="InterPro" id="IPR021550">
    <property type="entry name" value="DUF2897"/>
</dbReference>
<comment type="caution">
    <text evidence="2">The sequence shown here is derived from an EMBL/GenBank/DDBJ whole genome shotgun (WGS) entry which is preliminary data.</text>
</comment>
<proteinExistence type="predicted"/>
<reference evidence="2 3" key="1">
    <citation type="submission" date="2023-06" db="EMBL/GenBank/DDBJ databases">
        <title>Alteromonas sp. ASW11-36 isolated from intertidal sand.</title>
        <authorList>
            <person name="Li Y."/>
        </authorList>
    </citation>
    <scope>NUCLEOTIDE SEQUENCE [LARGE SCALE GENOMIC DNA]</scope>
    <source>
        <strain evidence="2 3">ASW11-36</strain>
    </source>
</reference>
<dbReference type="EMBL" id="JAUCBP010000007">
    <property type="protein sequence ID" value="MDM7861168.1"/>
    <property type="molecule type" value="Genomic_DNA"/>
</dbReference>
<evidence type="ECO:0000256" key="1">
    <source>
        <dbReference type="SAM" id="Phobius"/>
    </source>
</evidence>
<sequence>MSTWLIVGIIVLVLGLIVSNIMLLKYSAKLPMKKGSTTAKDDSDAPR</sequence>
<gene>
    <name evidence="2" type="ORF">QTP81_11220</name>
</gene>